<protein>
    <submittedName>
        <fullName evidence="6">Isoprenylcysteine carboxylmethyltransferase family protein</fullName>
    </submittedName>
</protein>
<feature type="transmembrane region" description="Helical" evidence="5">
    <location>
        <begin position="69"/>
        <end position="88"/>
    </location>
</feature>
<keyword evidence="2 5" id="KW-0812">Transmembrane</keyword>
<name>A0ABZ2NCJ9_9BACI</name>
<accession>A0ABZ2NCJ9</accession>
<feature type="transmembrane region" description="Helical" evidence="5">
    <location>
        <begin position="41"/>
        <end position="62"/>
    </location>
</feature>
<dbReference type="Gene3D" id="1.20.120.1630">
    <property type="match status" value="1"/>
</dbReference>
<dbReference type="Proteomes" id="UP001377337">
    <property type="component" value="Chromosome"/>
</dbReference>
<proteinExistence type="predicted"/>
<evidence type="ECO:0000313" key="6">
    <source>
        <dbReference type="EMBL" id="WXB95269.1"/>
    </source>
</evidence>
<keyword evidence="7" id="KW-1185">Reference proteome</keyword>
<reference evidence="6 7" key="1">
    <citation type="submission" date="2024-02" db="EMBL/GenBank/DDBJ databases">
        <title>Seven novel Bacillus-like species.</title>
        <authorList>
            <person name="Liu G."/>
        </authorList>
    </citation>
    <scope>NUCLEOTIDE SEQUENCE [LARGE SCALE GENOMIC DNA]</scope>
    <source>
        <strain evidence="6 7">FJAT-52054</strain>
    </source>
</reference>
<dbReference type="Pfam" id="PF04140">
    <property type="entry name" value="ICMT"/>
    <property type="match status" value="1"/>
</dbReference>
<evidence type="ECO:0000256" key="2">
    <source>
        <dbReference type="ARBA" id="ARBA00022692"/>
    </source>
</evidence>
<evidence type="ECO:0000313" key="7">
    <source>
        <dbReference type="Proteomes" id="UP001377337"/>
    </source>
</evidence>
<comment type="subcellular location">
    <subcellularLocation>
        <location evidence="1">Membrane</location>
        <topology evidence="1">Multi-pass membrane protein</topology>
    </subcellularLocation>
</comment>
<sequence length="182" mass="21044">MTVLIILFVIVLQRISELIIARSNEKKLKSQGGIEYGQEHYPYMVCMHAAFLLSLIAEVLLLHRTISPIWMVFVPVIFFSQAIRYWAIASLGIRWNTKIILMPEEQVVITGPYQYFRHPNYVAVTAEILFFPLLFQAYGTAILFTILNVMMLSVRIPAEERALKAHTNYQSAFRLMDQSETE</sequence>
<evidence type="ECO:0000256" key="4">
    <source>
        <dbReference type="ARBA" id="ARBA00023136"/>
    </source>
</evidence>
<feature type="transmembrane region" description="Helical" evidence="5">
    <location>
        <begin position="128"/>
        <end position="154"/>
    </location>
</feature>
<keyword evidence="3 5" id="KW-1133">Transmembrane helix</keyword>
<dbReference type="RefSeq" id="WP_338776695.1">
    <property type="nucleotide sequence ID" value="NZ_CP147407.1"/>
</dbReference>
<dbReference type="InterPro" id="IPR007269">
    <property type="entry name" value="ICMT_MeTrfase"/>
</dbReference>
<dbReference type="PANTHER" id="PTHR43847:SF1">
    <property type="entry name" value="BLL3993 PROTEIN"/>
    <property type="match status" value="1"/>
</dbReference>
<gene>
    <name evidence="6" type="ORF">WCV65_11845</name>
</gene>
<dbReference type="InterPro" id="IPR052527">
    <property type="entry name" value="Metal_cation-efflux_comp"/>
</dbReference>
<organism evidence="6 7">
    <name type="scientific">Metabacillus sediminis</name>
    <dbReference type="NCBI Taxonomy" id="3117746"/>
    <lineage>
        <taxon>Bacteria</taxon>
        <taxon>Bacillati</taxon>
        <taxon>Bacillota</taxon>
        <taxon>Bacilli</taxon>
        <taxon>Bacillales</taxon>
        <taxon>Bacillaceae</taxon>
        <taxon>Metabacillus</taxon>
    </lineage>
</organism>
<evidence type="ECO:0000256" key="3">
    <source>
        <dbReference type="ARBA" id="ARBA00022989"/>
    </source>
</evidence>
<dbReference type="PANTHER" id="PTHR43847">
    <property type="entry name" value="BLL3993 PROTEIN"/>
    <property type="match status" value="1"/>
</dbReference>
<keyword evidence="4 5" id="KW-0472">Membrane</keyword>
<evidence type="ECO:0000256" key="1">
    <source>
        <dbReference type="ARBA" id="ARBA00004141"/>
    </source>
</evidence>
<evidence type="ECO:0000256" key="5">
    <source>
        <dbReference type="SAM" id="Phobius"/>
    </source>
</evidence>
<dbReference type="EMBL" id="CP147407">
    <property type="protein sequence ID" value="WXB95269.1"/>
    <property type="molecule type" value="Genomic_DNA"/>
</dbReference>